<dbReference type="InterPro" id="IPR003784">
    <property type="entry name" value="BioY"/>
</dbReference>
<evidence type="ECO:0000313" key="5">
    <source>
        <dbReference type="Proteomes" id="UP000644115"/>
    </source>
</evidence>
<comment type="subcellular location">
    <subcellularLocation>
        <location evidence="2">Cell membrane</location>
        <topology evidence="2">Multi-pass membrane protein</topology>
    </subcellularLocation>
</comment>
<keyword evidence="3" id="KW-1133">Transmembrane helix</keyword>
<dbReference type="EMBL" id="JACRWC010000050">
    <property type="protein sequence ID" value="MBC5999113.1"/>
    <property type="molecule type" value="Genomic_DNA"/>
</dbReference>
<feature type="transmembrane region" description="Helical" evidence="3">
    <location>
        <begin position="67"/>
        <end position="89"/>
    </location>
</feature>
<dbReference type="PANTHER" id="PTHR34295:SF1">
    <property type="entry name" value="BIOTIN TRANSPORTER BIOY"/>
    <property type="match status" value="1"/>
</dbReference>
<evidence type="ECO:0000256" key="2">
    <source>
        <dbReference type="PIRNR" id="PIRNR016661"/>
    </source>
</evidence>
<feature type="transmembrane region" description="Helical" evidence="3">
    <location>
        <begin position="41"/>
        <end position="60"/>
    </location>
</feature>
<feature type="transmembrane region" description="Helical" evidence="3">
    <location>
        <begin position="124"/>
        <end position="144"/>
    </location>
</feature>
<name>A0A923NAE2_9FIRM</name>
<dbReference type="Gene3D" id="1.10.1760.20">
    <property type="match status" value="1"/>
</dbReference>
<dbReference type="PANTHER" id="PTHR34295">
    <property type="entry name" value="BIOTIN TRANSPORTER BIOY"/>
    <property type="match status" value="1"/>
</dbReference>
<comment type="caution">
    <text evidence="4">The sequence shown here is derived from an EMBL/GenBank/DDBJ whole genome shotgun (WGS) entry which is preliminary data.</text>
</comment>
<dbReference type="AlphaFoldDB" id="A0A923NAE2"/>
<accession>A0A923NAE2</accession>
<dbReference type="GO" id="GO:0015225">
    <property type="term" value="F:biotin transmembrane transporter activity"/>
    <property type="evidence" value="ECO:0007669"/>
    <property type="project" value="UniProtKB-UniRule"/>
</dbReference>
<keyword evidence="2 3" id="KW-0472">Membrane</keyword>
<dbReference type="Proteomes" id="UP000644115">
    <property type="component" value="Unassembled WGS sequence"/>
</dbReference>
<feature type="transmembrane region" description="Helical" evidence="3">
    <location>
        <begin position="19"/>
        <end position="35"/>
    </location>
</feature>
<dbReference type="PIRSF" id="PIRSF016661">
    <property type="entry name" value="BioY"/>
    <property type="match status" value="1"/>
</dbReference>
<gene>
    <name evidence="4" type="ORF">H8876_03755</name>
</gene>
<feature type="transmembrane region" description="Helical" evidence="3">
    <location>
        <begin position="156"/>
        <end position="182"/>
    </location>
</feature>
<keyword evidence="3" id="KW-0812">Transmembrane</keyword>
<keyword evidence="2" id="KW-1003">Cell membrane</keyword>
<reference evidence="4" key="1">
    <citation type="submission" date="2020-08" db="EMBL/GenBank/DDBJ databases">
        <authorList>
            <person name="Liu C."/>
            <person name="Sun Q."/>
        </authorList>
    </citation>
    <scope>NUCLEOTIDE SEQUENCE</scope>
    <source>
        <strain evidence="4">BX16</strain>
    </source>
</reference>
<proteinExistence type="inferred from homology"/>
<dbReference type="RefSeq" id="WP_249286587.1">
    <property type="nucleotide sequence ID" value="NZ_JACRWC010000050.1"/>
</dbReference>
<keyword evidence="2" id="KW-0813">Transport</keyword>
<evidence type="ECO:0000256" key="1">
    <source>
        <dbReference type="ARBA" id="ARBA00010692"/>
    </source>
</evidence>
<evidence type="ECO:0000313" key="4">
    <source>
        <dbReference type="EMBL" id="MBC5999113.1"/>
    </source>
</evidence>
<sequence length="194" mass="21066">MEKSFDPGKIGRKITTKDMIMCALFTALIAVGAFIKVPVPVVPFTLQFLFTMLAGLIMGGRLGAISVGLYAVLGLVGLPIFAEGGGIWYVLKPSFGYIIGFALGSLVTGMMVEKQKNLTMGRLLAANFTGLAIVYACGMIYYYIICNFVIGTPIAFWPLFLYCFLLAVPGDICLCFVGAFLAKRLRPAYQRIQS</sequence>
<organism evidence="4 5">
    <name type="scientific">Lentihominibacter faecis</name>
    <dbReference type="NCBI Taxonomy" id="2764712"/>
    <lineage>
        <taxon>Bacteria</taxon>
        <taxon>Bacillati</taxon>
        <taxon>Bacillota</taxon>
        <taxon>Clostridia</taxon>
        <taxon>Peptostreptococcales</taxon>
        <taxon>Anaerovoracaceae</taxon>
        <taxon>Lentihominibacter</taxon>
    </lineage>
</organism>
<dbReference type="Pfam" id="PF02632">
    <property type="entry name" value="BioY"/>
    <property type="match status" value="1"/>
</dbReference>
<protein>
    <recommendedName>
        <fullName evidence="2">Biotin transporter</fullName>
    </recommendedName>
</protein>
<keyword evidence="5" id="KW-1185">Reference proteome</keyword>
<dbReference type="GO" id="GO:0005886">
    <property type="term" value="C:plasma membrane"/>
    <property type="evidence" value="ECO:0007669"/>
    <property type="project" value="UniProtKB-SubCell"/>
</dbReference>
<feature type="transmembrane region" description="Helical" evidence="3">
    <location>
        <begin position="95"/>
        <end position="112"/>
    </location>
</feature>
<comment type="similarity">
    <text evidence="1 2">Belongs to the BioY family.</text>
</comment>
<evidence type="ECO:0000256" key="3">
    <source>
        <dbReference type="SAM" id="Phobius"/>
    </source>
</evidence>